<name>A0A7W5GDH7_9BACL</name>
<dbReference type="RefSeq" id="WP_183569420.1">
    <property type="nucleotide sequence ID" value="NZ_CBCSLB010000020.1"/>
</dbReference>
<evidence type="ECO:0000313" key="2">
    <source>
        <dbReference type="Proteomes" id="UP000518605"/>
    </source>
</evidence>
<evidence type="ECO:0000313" key="1">
    <source>
        <dbReference type="EMBL" id="MBB3155067.1"/>
    </source>
</evidence>
<gene>
    <name evidence="1" type="ORF">FHS16_005174</name>
</gene>
<reference evidence="1 2" key="1">
    <citation type="submission" date="2020-08" db="EMBL/GenBank/DDBJ databases">
        <title>Genomic Encyclopedia of Type Strains, Phase III (KMG-III): the genomes of soil and plant-associated and newly described type strains.</title>
        <authorList>
            <person name="Whitman W."/>
        </authorList>
    </citation>
    <scope>NUCLEOTIDE SEQUENCE [LARGE SCALE GENOMIC DNA]</scope>
    <source>
        <strain evidence="1 2">CECT 8234</strain>
    </source>
</reference>
<dbReference type="EMBL" id="JACHXW010000021">
    <property type="protein sequence ID" value="MBB3155067.1"/>
    <property type="molecule type" value="Genomic_DNA"/>
</dbReference>
<protein>
    <submittedName>
        <fullName evidence="1">Uncharacterized protein</fullName>
    </submittedName>
</protein>
<proteinExistence type="predicted"/>
<comment type="caution">
    <text evidence="1">The sequence shown here is derived from an EMBL/GenBank/DDBJ whole genome shotgun (WGS) entry which is preliminary data.</text>
</comment>
<organism evidence="1 2">
    <name type="scientific">Paenibacillus endophyticus</name>
    <dbReference type="NCBI Taxonomy" id="1294268"/>
    <lineage>
        <taxon>Bacteria</taxon>
        <taxon>Bacillati</taxon>
        <taxon>Bacillota</taxon>
        <taxon>Bacilli</taxon>
        <taxon>Bacillales</taxon>
        <taxon>Paenibacillaceae</taxon>
        <taxon>Paenibacillus</taxon>
    </lineage>
</organism>
<sequence>MDVVIVILLLIIISILLRMNSKLPKRDLAKEAIDRYNKEKEMKME</sequence>
<accession>A0A7W5GDH7</accession>
<keyword evidence="2" id="KW-1185">Reference proteome</keyword>
<dbReference type="AlphaFoldDB" id="A0A7W5GDH7"/>
<dbReference type="Proteomes" id="UP000518605">
    <property type="component" value="Unassembled WGS sequence"/>
</dbReference>